<proteinExistence type="predicted"/>
<evidence type="ECO:0000256" key="9">
    <source>
        <dbReference type="SAM" id="MobiDB-lite"/>
    </source>
</evidence>
<keyword evidence="4" id="KW-0547">Nucleotide-binding</keyword>
<evidence type="ECO:0000259" key="10">
    <source>
        <dbReference type="PROSITE" id="PS50011"/>
    </source>
</evidence>
<evidence type="ECO:0000256" key="3">
    <source>
        <dbReference type="ARBA" id="ARBA00022679"/>
    </source>
</evidence>
<feature type="domain" description="Protein kinase" evidence="10">
    <location>
        <begin position="18"/>
        <end position="279"/>
    </location>
</feature>
<dbReference type="EC" id="2.7.11.1" evidence="1"/>
<feature type="region of interest" description="Disordered" evidence="9">
    <location>
        <begin position="478"/>
        <end position="506"/>
    </location>
</feature>
<keyword evidence="6" id="KW-0067">ATP-binding</keyword>
<dbReference type="GO" id="GO:0004674">
    <property type="term" value="F:protein serine/threonine kinase activity"/>
    <property type="evidence" value="ECO:0007669"/>
    <property type="project" value="UniProtKB-KW"/>
</dbReference>
<dbReference type="PROSITE" id="PS50011">
    <property type="entry name" value="PROTEIN_KINASE_DOM"/>
    <property type="match status" value="1"/>
</dbReference>
<dbReference type="RefSeq" id="WP_169362324.1">
    <property type="nucleotide sequence ID" value="NZ_JAAVJL010000001.1"/>
</dbReference>
<evidence type="ECO:0000313" key="11">
    <source>
        <dbReference type="EMBL" id="NMF57268.1"/>
    </source>
</evidence>
<dbReference type="EMBL" id="JAAVJL010000001">
    <property type="protein sequence ID" value="NMF57268.1"/>
    <property type="molecule type" value="Genomic_DNA"/>
</dbReference>
<dbReference type="SMART" id="SM00220">
    <property type="entry name" value="S_TKc"/>
    <property type="match status" value="1"/>
</dbReference>
<evidence type="ECO:0000256" key="1">
    <source>
        <dbReference type="ARBA" id="ARBA00012513"/>
    </source>
</evidence>
<dbReference type="PANTHER" id="PTHR24363">
    <property type="entry name" value="SERINE/THREONINE PROTEIN KINASE"/>
    <property type="match status" value="1"/>
</dbReference>
<organism evidence="11 12">
    <name type="scientific">Pseudanabaena yagii GIHE-NHR1</name>
    <dbReference type="NCBI Taxonomy" id="2722753"/>
    <lineage>
        <taxon>Bacteria</taxon>
        <taxon>Bacillati</taxon>
        <taxon>Cyanobacteriota</taxon>
        <taxon>Cyanophyceae</taxon>
        <taxon>Pseudanabaenales</taxon>
        <taxon>Pseudanabaenaceae</taxon>
        <taxon>Pseudanabaena</taxon>
        <taxon>Pseudanabaena yagii</taxon>
    </lineage>
</organism>
<comment type="catalytic activity">
    <reaction evidence="7">
        <text>L-threonyl-[protein] + ATP = O-phospho-L-threonyl-[protein] + ADP + H(+)</text>
        <dbReference type="Rhea" id="RHEA:46608"/>
        <dbReference type="Rhea" id="RHEA-COMP:11060"/>
        <dbReference type="Rhea" id="RHEA-COMP:11605"/>
        <dbReference type="ChEBI" id="CHEBI:15378"/>
        <dbReference type="ChEBI" id="CHEBI:30013"/>
        <dbReference type="ChEBI" id="CHEBI:30616"/>
        <dbReference type="ChEBI" id="CHEBI:61977"/>
        <dbReference type="ChEBI" id="CHEBI:456216"/>
        <dbReference type="EC" id="2.7.11.1"/>
    </reaction>
</comment>
<dbReference type="CDD" id="cd14014">
    <property type="entry name" value="STKc_PknB_like"/>
    <property type="match status" value="1"/>
</dbReference>
<evidence type="ECO:0000256" key="5">
    <source>
        <dbReference type="ARBA" id="ARBA00022777"/>
    </source>
</evidence>
<feature type="compositionally biased region" description="Low complexity" evidence="9">
    <location>
        <begin position="481"/>
        <end position="490"/>
    </location>
</feature>
<dbReference type="PROSITE" id="PS00108">
    <property type="entry name" value="PROTEIN_KINASE_ST"/>
    <property type="match status" value="1"/>
</dbReference>
<keyword evidence="5 11" id="KW-0418">Kinase</keyword>
<dbReference type="PANTHER" id="PTHR24363:SF0">
    <property type="entry name" value="SERINE_THREONINE KINASE LIKE DOMAIN CONTAINING 1"/>
    <property type="match status" value="1"/>
</dbReference>
<accession>A0ABX1LPL9</accession>
<evidence type="ECO:0000256" key="4">
    <source>
        <dbReference type="ARBA" id="ARBA00022741"/>
    </source>
</evidence>
<dbReference type="InterPro" id="IPR011009">
    <property type="entry name" value="Kinase-like_dom_sf"/>
</dbReference>
<sequence length="614" mass="68571">MNRRLINSMMSNLLDNRYRVTSVLSSGGFGETYLAEDTKMPSNRRCVIKQLKPVADNPQMYELLQQRFHREAVVLETLGEESRYIPKLYANFVENGLFYLVQEWIDGLTLTETIERNGKWNEDAVRYLMSSILQTLIYVHERGIIHRDIKPDNIILRSGEPVLIDFGAVKETLNVSTIRSSAQQAHSIVIGTPGFMASEQAAGRPFFASDLYSLALTAIFALTGKYPQELGTDPQTGEVLWQNQVTGISSDLRAIFTKSLQFDPRDRYSSAREMLNALQVGQSPNPVNVVKAPVQPAMSNMQTVAVTPRGYAPPAIQNQPDIYVYQPQNDPKKKIFGQAVATMIVGGAIGAAIALGVVVSQNGGIVAFWNKISPFNKSVDKKTFYFLADSAFDDKNYANLRVQALVNDGFKEAGAFWIPDYPNLGNSKYYQVYAIPFADANSCTTNLKTYVKKVPDAYCAFASLNAKDPVNRITGEQLQVSTSPSASPSVTPTPSPTPTQKEKPSPTQFVKNYYSLVNSRQYDTAWKNLTQSFQTDRAKGRSVFNDFWNTIDQVSVTGSRLVEIKGDSAIIDVDITYQKIDKNKNKVIIPETLRMSLIWNESLEQWQISSTQPQ</sequence>
<evidence type="ECO:0000313" key="12">
    <source>
        <dbReference type="Proteomes" id="UP000738376"/>
    </source>
</evidence>
<reference evidence="11 12" key="1">
    <citation type="submission" date="2020-03" db="EMBL/GenBank/DDBJ databases">
        <title>Draft Genome Sequence of 2-Methylisoborneol Producing Pseudanabaena yagii Strain GIHE-NHR1 Isolated from North Han River in South Korea.</title>
        <authorList>
            <person name="Jeong J."/>
        </authorList>
    </citation>
    <scope>NUCLEOTIDE SEQUENCE [LARGE SCALE GENOMIC DNA]</scope>
    <source>
        <strain evidence="11 12">GIHE-NHR1</strain>
    </source>
</reference>
<evidence type="ECO:0000256" key="6">
    <source>
        <dbReference type="ARBA" id="ARBA00022840"/>
    </source>
</evidence>
<dbReference type="InterPro" id="IPR000719">
    <property type="entry name" value="Prot_kinase_dom"/>
</dbReference>
<dbReference type="Gene3D" id="1.10.510.10">
    <property type="entry name" value="Transferase(Phosphotransferase) domain 1"/>
    <property type="match status" value="1"/>
</dbReference>
<name>A0ABX1LPL9_9CYAN</name>
<evidence type="ECO:0000256" key="8">
    <source>
        <dbReference type="ARBA" id="ARBA00048679"/>
    </source>
</evidence>
<comment type="caution">
    <text evidence="11">The sequence shown here is derived from an EMBL/GenBank/DDBJ whole genome shotgun (WGS) entry which is preliminary data.</text>
</comment>
<keyword evidence="2 11" id="KW-0723">Serine/threonine-protein kinase</keyword>
<dbReference type="SUPFAM" id="SSF56112">
    <property type="entry name" value="Protein kinase-like (PK-like)"/>
    <property type="match status" value="1"/>
</dbReference>
<keyword evidence="12" id="KW-1185">Reference proteome</keyword>
<keyword evidence="3" id="KW-0808">Transferase</keyword>
<evidence type="ECO:0000256" key="2">
    <source>
        <dbReference type="ARBA" id="ARBA00022527"/>
    </source>
</evidence>
<dbReference type="Gene3D" id="3.30.200.20">
    <property type="entry name" value="Phosphorylase Kinase, domain 1"/>
    <property type="match status" value="1"/>
</dbReference>
<dbReference type="Pfam" id="PF00069">
    <property type="entry name" value="Pkinase"/>
    <property type="match status" value="1"/>
</dbReference>
<gene>
    <name evidence="11" type="ORF">HC246_04345</name>
</gene>
<comment type="catalytic activity">
    <reaction evidence="8">
        <text>L-seryl-[protein] + ATP = O-phospho-L-seryl-[protein] + ADP + H(+)</text>
        <dbReference type="Rhea" id="RHEA:17989"/>
        <dbReference type="Rhea" id="RHEA-COMP:9863"/>
        <dbReference type="Rhea" id="RHEA-COMP:11604"/>
        <dbReference type="ChEBI" id="CHEBI:15378"/>
        <dbReference type="ChEBI" id="CHEBI:29999"/>
        <dbReference type="ChEBI" id="CHEBI:30616"/>
        <dbReference type="ChEBI" id="CHEBI:83421"/>
        <dbReference type="ChEBI" id="CHEBI:456216"/>
        <dbReference type="EC" id="2.7.11.1"/>
    </reaction>
</comment>
<dbReference type="InterPro" id="IPR008271">
    <property type="entry name" value="Ser/Thr_kinase_AS"/>
</dbReference>
<dbReference type="Proteomes" id="UP000738376">
    <property type="component" value="Unassembled WGS sequence"/>
</dbReference>
<evidence type="ECO:0000256" key="7">
    <source>
        <dbReference type="ARBA" id="ARBA00047899"/>
    </source>
</evidence>
<protein>
    <recommendedName>
        <fullName evidence="1">non-specific serine/threonine protein kinase</fullName>
        <ecNumber evidence="1">2.7.11.1</ecNumber>
    </recommendedName>
</protein>